<evidence type="ECO:0000313" key="2">
    <source>
        <dbReference type="EMBL" id="ONM43982.1"/>
    </source>
</evidence>
<dbReference type="SUPFAM" id="SSF88946">
    <property type="entry name" value="Sigma2 domain of RNA polymerase sigma factors"/>
    <property type="match status" value="1"/>
</dbReference>
<dbReference type="EMBL" id="MUBC01000018">
    <property type="protein sequence ID" value="ONM43982.1"/>
    <property type="molecule type" value="Genomic_DNA"/>
</dbReference>
<dbReference type="Gene3D" id="1.10.1740.10">
    <property type="match status" value="1"/>
</dbReference>
<evidence type="ECO:0000259" key="1">
    <source>
        <dbReference type="Pfam" id="PF04542"/>
    </source>
</evidence>
<proteinExistence type="predicted"/>
<comment type="caution">
    <text evidence="2">The sequence shown here is derived from an EMBL/GenBank/DDBJ whole genome shotgun (WGS) entry which is preliminary data.</text>
</comment>
<protein>
    <submittedName>
        <fullName evidence="2">RNA polymerase subunit sigma</fullName>
    </submittedName>
</protein>
<gene>
    <name evidence="2" type="ORF">BXT89_09555</name>
</gene>
<dbReference type="GO" id="GO:0003700">
    <property type="term" value="F:DNA-binding transcription factor activity"/>
    <property type="evidence" value="ECO:0007669"/>
    <property type="project" value="InterPro"/>
</dbReference>
<feature type="domain" description="RNA polymerase sigma-70 region 2" evidence="1">
    <location>
        <begin position="3"/>
        <end position="46"/>
    </location>
</feature>
<accession>A0A1S8DH76</accession>
<dbReference type="Pfam" id="PF04542">
    <property type="entry name" value="Sigma70_r2"/>
    <property type="match status" value="1"/>
</dbReference>
<sequence>MQNWVRRQLGNTWDVADLSQDTFIKVLASSQSVADIREPRAYLLSVG</sequence>
<feature type="non-terminal residue" evidence="2">
    <location>
        <position position="47"/>
    </location>
</feature>
<reference evidence="2 3" key="1">
    <citation type="submission" date="2017-01" db="EMBL/GenBank/DDBJ databases">
        <title>Draft genome sequence of Pseudomonas pachastrellae type strain CCUG 46540T from a deep sea.</title>
        <authorList>
            <person name="Gomila M."/>
            <person name="Mulet M."/>
            <person name="Lalucat J."/>
            <person name="Garcia-Valdes E."/>
        </authorList>
    </citation>
    <scope>NUCLEOTIDE SEQUENCE [LARGE SCALE GENOMIC DNA]</scope>
    <source>
        <strain evidence="2 3">CCUG 46540</strain>
    </source>
</reference>
<dbReference type="Proteomes" id="UP000242847">
    <property type="component" value="Unassembled WGS sequence"/>
</dbReference>
<dbReference type="AlphaFoldDB" id="A0A1S8DH76"/>
<dbReference type="GO" id="GO:0006352">
    <property type="term" value="P:DNA-templated transcription initiation"/>
    <property type="evidence" value="ECO:0007669"/>
    <property type="project" value="InterPro"/>
</dbReference>
<organism evidence="2 3">
    <name type="scientific">Halopseudomonas pachastrellae</name>
    <dbReference type="NCBI Taxonomy" id="254161"/>
    <lineage>
        <taxon>Bacteria</taxon>
        <taxon>Pseudomonadati</taxon>
        <taxon>Pseudomonadota</taxon>
        <taxon>Gammaproteobacteria</taxon>
        <taxon>Pseudomonadales</taxon>
        <taxon>Pseudomonadaceae</taxon>
        <taxon>Halopseudomonas</taxon>
    </lineage>
</organism>
<dbReference type="InterPro" id="IPR007627">
    <property type="entry name" value="RNA_pol_sigma70_r2"/>
</dbReference>
<evidence type="ECO:0000313" key="3">
    <source>
        <dbReference type="Proteomes" id="UP000242847"/>
    </source>
</evidence>
<keyword evidence="3" id="KW-1185">Reference proteome</keyword>
<dbReference type="InterPro" id="IPR013325">
    <property type="entry name" value="RNA_pol_sigma_r2"/>
</dbReference>
<name>A0A1S8DH76_9GAMM</name>